<evidence type="ECO:0000256" key="1">
    <source>
        <dbReference type="ARBA" id="ARBA00022490"/>
    </source>
</evidence>
<dbReference type="GO" id="GO:0051082">
    <property type="term" value="F:unfolded protein binding"/>
    <property type="evidence" value="ECO:0007669"/>
    <property type="project" value="InterPro"/>
</dbReference>
<dbReference type="GO" id="GO:0005737">
    <property type="term" value="C:cytoplasm"/>
    <property type="evidence" value="ECO:0007669"/>
    <property type="project" value="InterPro"/>
</dbReference>
<dbReference type="GO" id="GO:0042026">
    <property type="term" value="P:protein refolding"/>
    <property type="evidence" value="ECO:0007669"/>
    <property type="project" value="TreeGrafter"/>
</dbReference>
<reference evidence="8" key="1">
    <citation type="journal article" date="2006" name="Proc. Natl. Acad. Sci. U.S.A.">
        <title>Genome analysis of the smallest free-living eukaryote Ostreococcus tauri unveils many unique features.</title>
        <authorList>
            <person name="Derelle E."/>
            <person name="Ferraz C."/>
            <person name="Rombauts S."/>
            <person name="Rouze P."/>
            <person name="Worden A.Z."/>
            <person name="Robbens S."/>
            <person name="Partensky F."/>
            <person name="Degroeve S."/>
            <person name="Echeynie S."/>
            <person name="Cooke R."/>
            <person name="Saeys Y."/>
            <person name="Wuyts J."/>
            <person name="Jabbari K."/>
            <person name="Bowler C."/>
            <person name="Panaud O."/>
            <person name="Piegu B."/>
            <person name="Ball S.G."/>
            <person name="Ral J.-P."/>
            <person name="Bouget F.-Y."/>
            <person name="Piganeau G."/>
            <person name="De Baets B."/>
            <person name="Picard A."/>
            <person name="Delseny M."/>
            <person name="Demaille J."/>
            <person name="Van de Peer Y."/>
            <person name="Moreau H."/>
        </authorList>
    </citation>
    <scope>NUCLEOTIDE SEQUENCE [LARGE SCALE GENOMIC DNA]</scope>
    <source>
        <strain evidence="8">OTTH 0595 / CCAP 157/2 / RCC745</strain>
    </source>
</reference>
<keyword evidence="8" id="KW-1185">Reference proteome</keyword>
<keyword evidence="7" id="KW-0346">Stress response</keyword>
<dbReference type="InterPro" id="IPR016154">
    <property type="entry name" value="Heat_shock_Hsp33_C"/>
</dbReference>
<keyword evidence="3" id="KW-1015">Disulfide bond</keyword>
<dbReference type="AlphaFoldDB" id="A0A090M2H3"/>
<protein>
    <submittedName>
        <fullName evidence="7">Heat shock protein Hsp33, N-terminal</fullName>
    </submittedName>
</protein>
<organism evidence="7 8">
    <name type="scientific">Ostreococcus tauri</name>
    <name type="common">Marine green alga</name>
    <dbReference type="NCBI Taxonomy" id="70448"/>
    <lineage>
        <taxon>Eukaryota</taxon>
        <taxon>Viridiplantae</taxon>
        <taxon>Chlorophyta</taxon>
        <taxon>Mamiellophyceae</taxon>
        <taxon>Mamiellales</taxon>
        <taxon>Bathycoccaceae</taxon>
        <taxon>Ostreococcus</taxon>
    </lineage>
</organism>
<dbReference type="Proteomes" id="UP000009170">
    <property type="component" value="Unassembled WGS sequence"/>
</dbReference>
<dbReference type="PIRSF" id="PIRSF005261">
    <property type="entry name" value="Heat_shock_Hsp33"/>
    <property type="match status" value="1"/>
</dbReference>
<dbReference type="GO" id="GO:0044183">
    <property type="term" value="F:protein folding chaperone"/>
    <property type="evidence" value="ECO:0007669"/>
    <property type="project" value="TreeGrafter"/>
</dbReference>
<dbReference type="SUPFAM" id="SSF64397">
    <property type="entry name" value="Hsp33 domain"/>
    <property type="match status" value="1"/>
</dbReference>
<evidence type="ECO:0000256" key="4">
    <source>
        <dbReference type="ARBA" id="ARBA00023186"/>
    </source>
</evidence>
<dbReference type="PANTHER" id="PTHR30111:SF1">
    <property type="entry name" value="33 KDA CHAPERONIN"/>
    <property type="match status" value="1"/>
</dbReference>
<feature type="compositionally biased region" description="Low complexity" evidence="6">
    <location>
        <begin position="29"/>
        <end position="40"/>
    </location>
</feature>
<dbReference type="KEGG" id="ota:OT_ostta06g03250"/>
<dbReference type="SUPFAM" id="SSF118352">
    <property type="entry name" value="HSP33 redox switch-like"/>
    <property type="match status" value="1"/>
</dbReference>
<sequence>MHIAMRATTRCARALRSRANRRRARPSHARGAGSARTRASTAADEVYRVMSANQEVAVVAVVGTSLVREGARRHETAPTATAAMGRSLMCALLLGTFKGEDETTQLTFAGDGPLGRLVAVSTHDGKAKGMVTNPKADPPLRSDGKLNVGAAVGKGVLTVSRAHPSMKAPFSGSVAIRTGEIAEDVAGYLSESEQVGAAIAVGVSINRECEVIAAGGFMVQILPFASDETIEALERTIPALPSSTELVSEGLTAEQIAQRVLGELGENRELVTRMTPEYGPCEPNDLRERMLRAVASLGKEEVDKILAEDGQVEITCEFCKTTTVLKEDELTLAQTEVEMK</sequence>
<keyword evidence="5" id="KW-0676">Redox-active center</keyword>
<dbReference type="InParanoid" id="A0A090M2H3"/>
<evidence type="ECO:0000313" key="8">
    <source>
        <dbReference type="Proteomes" id="UP000009170"/>
    </source>
</evidence>
<evidence type="ECO:0000256" key="6">
    <source>
        <dbReference type="SAM" id="MobiDB-lite"/>
    </source>
</evidence>
<keyword evidence="1" id="KW-0963">Cytoplasm</keyword>
<dbReference type="GeneID" id="9835590"/>
<feature type="region of interest" description="Disordered" evidence="6">
    <location>
        <begin position="17"/>
        <end position="40"/>
    </location>
</feature>
<keyword evidence="4" id="KW-0143">Chaperone</keyword>
<feature type="compositionally biased region" description="Basic residues" evidence="6">
    <location>
        <begin position="17"/>
        <end position="28"/>
    </location>
</feature>
<comment type="caution">
    <text evidence="7">The sequence shown here is derived from an EMBL/GenBank/DDBJ whole genome shotgun (WGS) entry which is preliminary data.</text>
</comment>
<dbReference type="OrthoDB" id="10264121at2759"/>
<evidence type="ECO:0000313" key="7">
    <source>
        <dbReference type="EMBL" id="CEF98435.1"/>
    </source>
</evidence>
<dbReference type="Gene3D" id="3.90.1280.10">
    <property type="entry name" value="HSP33 redox switch-like"/>
    <property type="match status" value="1"/>
</dbReference>
<evidence type="ECO:0000256" key="2">
    <source>
        <dbReference type="ARBA" id="ARBA00022833"/>
    </source>
</evidence>
<dbReference type="PANTHER" id="PTHR30111">
    <property type="entry name" value="33 KDA CHAPERONIN"/>
    <property type="match status" value="1"/>
</dbReference>
<dbReference type="Gene3D" id="3.55.30.10">
    <property type="entry name" value="Hsp33 domain"/>
    <property type="match status" value="1"/>
</dbReference>
<dbReference type="InterPro" id="IPR000397">
    <property type="entry name" value="Heat_shock_Hsp33"/>
</dbReference>
<evidence type="ECO:0000256" key="5">
    <source>
        <dbReference type="ARBA" id="ARBA00023284"/>
    </source>
</evidence>
<gene>
    <name evidence="7" type="ORF">OT_ostta06g03250</name>
</gene>
<dbReference type="STRING" id="70448.A0A090M2H3"/>
<keyword evidence="2" id="KW-0862">Zinc</keyword>
<evidence type="ECO:0000256" key="3">
    <source>
        <dbReference type="ARBA" id="ARBA00023157"/>
    </source>
</evidence>
<proteinExistence type="predicted"/>
<dbReference type="CDD" id="cd00498">
    <property type="entry name" value="Hsp33"/>
    <property type="match status" value="1"/>
</dbReference>
<accession>A0A090M2H3</accession>
<dbReference type="InterPro" id="IPR016153">
    <property type="entry name" value="Heat_shock_Hsp33_N"/>
</dbReference>
<dbReference type="RefSeq" id="XP_003079964.2">
    <property type="nucleotide sequence ID" value="XM_003079916.2"/>
</dbReference>
<name>A0A090M2H3_OSTTA</name>
<dbReference type="EMBL" id="CAID01000006">
    <property type="protein sequence ID" value="CEF98435.1"/>
    <property type="molecule type" value="Genomic_DNA"/>
</dbReference>
<reference evidence="7 8" key="2">
    <citation type="journal article" date="2014" name="BMC Genomics">
        <title>An improved genome of the model marine alga Ostreococcus tauri unfolds by assessing Illumina de novo assemblies.</title>
        <authorList>
            <person name="Blanc-Mathieu R."/>
            <person name="Verhelst B."/>
            <person name="Derelle E."/>
            <person name="Rombauts S."/>
            <person name="Bouget F.Y."/>
            <person name="Carre I."/>
            <person name="Chateau A."/>
            <person name="Eyre-Walker A."/>
            <person name="Grimsley N."/>
            <person name="Moreau H."/>
            <person name="Piegu B."/>
            <person name="Rivals E."/>
            <person name="Schackwitz W."/>
            <person name="Van de Peer Y."/>
            <person name="Piganeau G."/>
        </authorList>
    </citation>
    <scope>NUCLEOTIDE SEQUENCE [LARGE SCALE GENOMIC DNA]</scope>
    <source>
        <strain evidence="8">OTTH 0595 / CCAP 157/2 / RCC745</strain>
    </source>
</reference>
<dbReference type="Pfam" id="PF01430">
    <property type="entry name" value="HSP33"/>
    <property type="match status" value="1"/>
</dbReference>